<reference evidence="3" key="1">
    <citation type="submission" date="2016-10" db="EMBL/GenBank/DDBJ databases">
        <authorList>
            <person name="Varghese N."/>
            <person name="Submissions S."/>
        </authorList>
    </citation>
    <scope>NUCLEOTIDE SEQUENCE [LARGE SCALE GENOMIC DNA]</scope>
    <source>
        <strain evidence="3">DSM 13078</strain>
    </source>
</reference>
<accession>A0A1I1H560</accession>
<evidence type="ECO:0000256" key="1">
    <source>
        <dbReference type="SAM" id="Phobius"/>
    </source>
</evidence>
<dbReference type="RefSeq" id="WP_169317734.1">
    <property type="nucleotide sequence ID" value="NZ_FOKW01000005.1"/>
</dbReference>
<dbReference type="GeneID" id="54851552"/>
<evidence type="ECO:0000313" key="3">
    <source>
        <dbReference type="Proteomes" id="UP000199161"/>
    </source>
</evidence>
<keyword evidence="3" id="KW-1185">Reference proteome</keyword>
<keyword evidence="1" id="KW-0472">Membrane</keyword>
<feature type="transmembrane region" description="Helical" evidence="1">
    <location>
        <begin position="28"/>
        <end position="45"/>
    </location>
</feature>
<keyword evidence="1" id="KW-1133">Transmembrane helix</keyword>
<keyword evidence="1" id="KW-0812">Transmembrane</keyword>
<gene>
    <name evidence="2" type="ORF">SAMN05444422_105204</name>
</gene>
<name>A0A1I1H560_NATHA</name>
<evidence type="ECO:0000313" key="2">
    <source>
        <dbReference type="EMBL" id="SFC19157.1"/>
    </source>
</evidence>
<proteinExistence type="predicted"/>
<sequence length="46" mass="4820">MRLSTPLIVVGLLLIVIPIPILPPLVGAFIGAGILLVGLFLRFLGL</sequence>
<dbReference type="AlphaFoldDB" id="A0A1I1H560"/>
<dbReference type="Proteomes" id="UP000199161">
    <property type="component" value="Unassembled WGS sequence"/>
</dbReference>
<organism evidence="2 3">
    <name type="scientific">Natronobacterium haloterrestre</name>
    <name type="common">Halobiforma haloterrestris</name>
    <dbReference type="NCBI Taxonomy" id="148448"/>
    <lineage>
        <taxon>Archaea</taxon>
        <taxon>Methanobacteriati</taxon>
        <taxon>Methanobacteriota</taxon>
        <taxon>Stenosarchaea group</taxon>
        <taxon>Halobacteria</taxon>
        <taxon>Halobacteriales</taxon>
        <taxon>Natrialbaceae</taxon>
        <taxon>Natronobacterium</taxon>
    </lineage>
</organism>
<protein>
    <submittedName>
        <fullName evidence="2">Uncharacterized protein</fullName>
    </submittedName>
</protein>
<dbReference type="EMBL" id="FOKW01000005">
    <property type="protein sequence ID" value="SFC19157.1"/>
    <property type="molecule type" value="Genomic_DNA"/>
</dbReference>